<feature type="binding site" description="axial binding residue" evidence="8">
    <location>
        <position position="475"/>
    </location>
    <ligand>
        <name>heme</name>
        <dbReference type="ChEBI" id="CHEBI:30413"/>
    </ligand>
    <ligandPart>
        <name>Fe</name>
        <dbReference type="ChEBI" id="CHEBI:18248"/>
    </ligandPart>
</feature>
<reference evidence="10 11" key="1">
    <citation type="journal article" date="2016" name="Front. Microbiol.">
        <title>Genome and transcriptome sequences reveal the specific parasitism of the nematophagous Purpureocillium lilacinum 36-1.</title>
        <authorList>
            <person name="Xie J."/>
            <person name="Li S."/>
            <person name="Mo C."/>
            <person name="Xiao X."/>
            <person name="Peng D."/>
            <person name="Wang G."/>
            <person name="Xiao Y."/>
        </authorList>
    </citation>
    <scope>NUCLEOTIDE SEQUENCE [LARGE SCALE GENOMIC DNA]</scope>
    <source>
        <strain evidence="10 11">36-1</strain>
    </source>
</reference>
<gene>
    <name evidence="10" type="ORF">PCL_04523</name>
</gene>
<comment type="caution">
    <text evidence="10">The sequence shown here is derived from an EMBL/GenBank/DDBJ whole genome shotgun (WGS) entry which is preliminary data.</text>
</comment>
<keyword evidence="9" id="KW-1133">Transmembrane helix</keyword>
<name>A0A2U3DXP9_PURLI</name>
<evidence type="ECO:0000256" key="4">
    <source>
        <dbReference type="ARBA" id="ARBA00022723"/>
    </source>
</evidence>
<evidence type="ECO:0000256" key="2">
    <source>
        <dbReference type="ARBA" id="ARBA00005179"/>
    </source>
</evidence>
<dbReference type="PANTHER" id="PTHR24305:SF107">
    <property type="entry name" value="P450, PUTATIVE (EUROFUNG)-RELATED"/>
    <property type="match status" value="1"/>
</dbReference>
<evidence type="ECO:0000313" key="10">
    <source>
        <dbReference type="EMBL" id="PWI67017.1"/>
    </source>
</evidence>
<dbReference type="Gene3D" id="1.10.630.10">
    <property type="entry name" value="Cytochrome P450"/>
    <property type="match status" value="1"/>
</dbReference>
<dbReference type="GO" id="GO:0020037">
    <property type="term" value="F:heme binding"/>
    <property type="evidence" value="ECO:0007669"/>
    <property type="project" value="InterPro"/>
</dbReference>
<keyword evidence="3 8" id="KW-0349">Heme</keyword>
<comment type="pathway">
    <text evidence="2">Secondary metabolite biosynthesis.</text>
</comment>
<evidence type="ECO:0000256" key="9">
    <source>
        <dbReference type="SAM" id="Phobius"/>
    </source>
</evidence>
<keyword evidence="5" id="KW-0560">Oxidoreductase</keyword>
<evidence type="ECO:0000256" key="6">
    <source>
        <dbReference type="ARBA" id="ARBA00023004"/>
    </source>
</evidence>
<dbReference type="PANTHER" id="PTHR24305">
    <property type="entry name" value="CYTOCHROME P450"/>
    <property type="match status" value="1"/>
</dbReference>
<comment type="cofactor">
    <cofactor evidence="1 8">
        <name>heme</name>
        <dbReference type="ChEBI" id="CHEBI:30413"/>
    </cofactor>
</comment>
<dbReference type="Proteomes" id="UP000245956">
    <property type="component" value="Unassembled WGS sequence"/>
</dbReference>
<evidence type="ECO:0000313" key="11">
    <source>
        <dbReference type="Proteomes" id="UP000245956"/>
    </source>
</evidence>
<dbReference type="AlphaFoldDB" id="A0A2U3DXP9"/>
<dbReference type="GO" id="GO:0004497">
    <property type="term" value="F:monooxygenase activity"/>
    <property type="evidence" value="ECO:0007669"/>
    <property type="project" value="UniProtKB-KW"/>
</dbReference>
<proteinExistence type="predicted"/>
<accession>A0A2U3DXP9</accession>
<dbReference type="GO" id="GO:0016705">
    <property type="term" value="F:oxidoreductase activity, acting on paired donors, with incorporation or reduction of molecular oxygen"/>
    <property type="evidence" value="ECO:0007669"/>
    <property type="project" value="InterPro"/>
</dbReference>
<evidence type="ECO:0008006" key="12">
    <source>
        <dbReference type="Google" id="ProtNLM"/>
    </source>
</evidence>
<dbReference type="PRINTS" id="PR00385">
    <property type="entry name" value="P450"/>
</dbReference>
<dbReference type="GO" id="GO:0005506">
    <property type="term" value="F:iron ion binding"/>
    <property type="evidence" value="ECO:0007669"/>
    <property type="project" value="InterPro"/>
</dbReference>
<organism evidence="10 11">
    <name type="scientific">Purpureocillium lilacinum</name>
    <name type="common">Paecilomyces lilacinus</name>
    <dbReference type="NCBI Taxonomy" id="33203"/>
    <lineage>
        <taxon>Eukaryota</taxon>
        <taxon>Fungi</taxon>
        <taxon>Dikarya</taxon>
        <taxon>Ascomycota</taxon>
        <taxon>Pezizomycotina</taxon>
        <taxon>Sordariomycetes</taxon>
        <taxon>Hypocreomycetidae</taxon>
        <taxon>Hypocreales</taxon>
        <taxon>Ophiocordycipitaceae</taxon>
        <taxon>Purpureocillium</taxon>
    </lineage>
</organism>
<protein>
    <recommendedName>
        <fullName evidence="12">Cytochrome P450</fullName>
    </recommendedName>
</protein>
<dbReference type="InterPro" id="IPR036396">
    <property type="entry name" value="Cyt_P450_sf"/>
</dbReference>
<evidence type="ECO:0000256" key="1">
    <source>
        <dbReference type="ARBA" id="ARBA00001971"/>
    </source>
</evidence>
<dbReference type="Pfam" id="PF00067">
    <property type="entry name" value="p450"/>
    <property type="match status" value="1"/>
</dbReference>
<keyword evidence="6 8" id="KW-0408">Iron</keyword>
<dbReference type="InterPro" id="IPR050121">
    <property type="entry name" value="Cytochrome_P450_monoxygenase"/>
</dbReference>
<dbReference type="InterPro" id="IPR002401">
    <property type="entry name" value="Cyt_P450_E_grp-I"/>
</dbReference>
<feature type="transmembrane region" description="Helical" evidence="9">
    <location>
        <begin position="12"/>
        <end position="32"/>
    </location>
</feature>
<dbReference type="EMBL" id="LCWV01000021">
    <property type="protein sequence ID" value="PWI67017.1"/>
    <property type="molecule type" value="Genomic_DNA"/>
</dbReference>
<evidence type="ECO:0000256" key="3">
    <source>
        <dbReference type="ARBA" id="ARBA00022617"/>
    </source>
</evidence>
<keyword evidence="9" id="KW-0812">Transmembrane</keyword>
<dbReference type="InterPro" id="IPR001128">
    <property type="entry name" value="Cyt_P450"/>
</dbReference>
<keyword evidence="9" id="KW-0472">Membrane</keyword>
<sequence>MPHDLQLSALTMASYLYIASSASLAVIVYAAFKLIEHRRFYANLPKPPGHSILFGHLKLFGDIVKLFPAGTHPQYFYTYLSRKYSLPDVWYVDLWPIGPQQVVITGPDAAAQVTAIRSYPMHPEVNRFLAPMIGDNVIAATNGPLWKKLHHMMAPAFTPRYVKTLLSTIADEVMLFHGRLRELAKAGDVFSMEEELSKLSFDVIGGIVFGVSFNAQRSGSLILDDLRAVLSLSQLIRESWNPITKIQAWWSRRQAIKRSDIFLQKRLVERYRVMKNEKNIPTRQSARSILDRILLERIENNGDAVEQPLGQDFLELAVNNLKALLIGGHGTTTDTLSFVYMMLGLHPEVLQRLRQEHDQVFAPSLTATRKILQDNPAKTNELEYTSAVIMETLRIFPVGFSIRESPPNEPNLQFKSRSFPTAGQMIVLCQHATHFDPKNYVEPSSFVPDRFLSSYDGPKPHRFAWRPFERGPRACMGQELAMDEMRIILLMTVRWFDLEAVVRPESISKEPRVSYTDWDTKIGDLAFQELKMGASPRNGMAMHAKMSGTAPSS</sequence>
<keyword evidence="4 8" id="KW-0479">Metal-binding</keyword>
<keyword evidence="7" id="KW-0503">Monooxygenase</keyword>
<evidence type="ECO:0000256" key="5">
    <source>
        <dbReference type="ARBA" id="ARBA00023002"/>
    </source>
</evidence>
<dbReference type="PRINTS" id="PR00463">
    <property type="entry name" value="EP450I"/>
</dbReference>
<evidence type="ECO:0000256" key="8">
    <source>
        <dbReference type="PIRSR" id="PIRSR602401-1"/>
    </source>
</evidence>
<evidence type="ECO:0000256" key="7">
    <source>
        <dbReference type="ARBA" id="ARBA00023033"/>
    </source>
</evidence>
<dbReference type="SUPFAM" id="SSF48264">
    <property type="entry name" value="Cytochrome P450"/>
    <property type="match status" value="1"/>
</dbReference>